<evidence type="ECO:0000313" key="1">
    <source>
        <dbReference type="EMBL" id="KFB36283.1"/>
    </source>
</evidence>
<dbReference type="EnsemblMetazoa" id="ASIC003403-RA">
    <property type="protein sequence ID" value="ASIC003403-PA"/>
    <property type="gene ID" value="ASIC003403"/>
</dbReference>
<name>A0A084VE89_ANOSI</name>
<dbReference type="EMBL" id="ATLV01012258">
    <property type="status" value="NOT_ANNOTATED_CDS"/>
    <property type="molecule type" value="Genomic_DNA"/>
</dbReference>
<reference evidence="1 3" key="1">
    <citation type="journal article" date="2014" name="BMC Genomics">
        <title>Genome sequence of Anopheles sinensis provides insight into genetics basis of mosquito competence for malaria parasites.</title>
        <authorList>
            <person name="Zhou D."/>
            <person name="Zhang D."/>
            <person name="Ding G."/>
            <person name="Shi L."/>
            <person name="Hou Q."/>
            <person name="Ye Y."/>
            <person name="Xu Y."/>
            <person name="Zhou H."/>
            <person name="Xiong C."/>
            <person name="Li S."/>
            <person name="Yu J."/>
            <person name="Hong S."/>
            <person name="Yu X."/>
            <person name="Zou P."/>
            <person name="Chen C."/>
            <person name="Chang X."/>
            <person name="Wang W."/>
            <person name="Lv Y."/>
            <person name="Sun Y."/>
            <person name="Ma L."/>
            <person name="Shen B."/>
            <person name="Zhu C."/>
        </authorList>
    </citation>
    <scope>NUCLEOTIDE SEQUENCE [LARGE SCALE GENOMIC DNA]</scope>
</reference>
<dbReference type="Proteomes" id="UP000030765">
    <property type="component" value="Unassembled WGS sequence"/>
</dbReference>
<evidence type="ECO:0000313" key="2">
    <source>
        <dbReference type="EnsemblMetazoa" id="ASIC003403-PA"/>
    </source>
</evidence>
<reference evidence="2" key="2">
    <citation type="submission" date="2020-05" db="UniProtKB">
        <authorList>
            <consortium name="EnsemblMetazoa"/>
        </authorList>
    </citation>
    <scope>IDENTIFICATION</scope>
</reference>
<accession>A0A084VE89</accession>
<dbReference type="VEuPathDB" id="VectorBase:ASIC003403"/>
<gene>
    <name evidence="1" type="ORF">ZHAS_00003403</name>
</gene>
<organism evidence="1">
    <name type="scientific">Anopheles sinensis</name>
    <name type="common">Mosquito</name>
    <dbReference type="NCBI Taxonomy" id="74873"/>
    <lineage>
        <taxon>Eukaryota</taxon>
        <taxon>Metazoa</taxon>
        <taxon>Ecdysozoa</taxon>
        <taxon>Arthropoda</taxon>
        <taxon>Hexapoda</taxon>
        <taxon>Insecta</taxon>
        <taxon>Pterygota</taxon>
        <taxon>Neoptera</taxon>
        <taxon>Endopterygota</taxon>
        <taxon>Diptera</taxon>
        <taxon>Nematocera</taxon>
        <taxon>Culicoidea</taxon>
        <taxon>Culicidae</taxon>
        <taxon>Anophelinae</taxon>
        <taxon>Anopheles</taxon>
    </lineage>
</organism>
<proteinExistence type="predicted"/>
<sequence length="54" mass="6030">MLRRIQNFCRTTLSGQLNRNADAAGLQAAPPAEESFKCLDWQLQNTLRAIVGIQ</sequence>
<dbReference type="EMBL" id="KE524775">
    <property type="protein sequence ID" value="KFB36283.1"/>
    <property type="molecule type" value="Genomic_DNA"/>
</dbReference>
<dbReference type="AlphaFoldDB" id="A0A084VE89"/>
<keyword evidence="3" id="KW-1185">Reference proteome</keyword>
<protein>
    <submittedName>
        <fullName evidence="1 2">Uncharacterized protein</fullName>
    </submittedName>
</protein>
<evidence type="ECO:0000313" key="3">
    <source>
        <dbReference type="Proteomes" id="UP000030765"/>
    </source>
</evidence>